<protein>
    <submittedName>
        <fullName evidence="1">Uncharacterized protein</fullName>
    </submittedName>
</protein>
<dbReference type="Proteomes" id="UP000003075">
    <property type="component" value="Unassembled WGS sequence"/>
</dbReference>
<dbReference type="RefSeq" id="WP_002819296.1">
    <property type="nucleotide sequence ID" value="NZ_ACSE01000028.1"/>
</dbReference>
<dbReference type="Gene3D" id="3.40.930.10">
    <property type="entry name" value="Mannitol-specific EII, Chain A"/>
    <property type="match status" value="1"/>
</dbReference>
<accession>D3LAZ1</accession>
<name>D3LAZ1_OENOE</name>
<sequence length="45" mass="5145">MVVNEIVQPNLIKFNLEVDNKDEVIDQLADLYVRNGIVTNKKNTS</sequence>
<dbReference type="AlphaFoldDB" id="D3LAZ1"/>
<evidence type="ECO:0000313" key="2">
    <source>
        <dbReference type="Proteomes" id="UP000003075"/>
    </source>
</evidence>
<comment type="caution">
    <text evidence="1">The sequence shown here is derived from an EMBL/GenBank/DDBJ whole genome shotgun (WGS) entry which is preliminary data.</text>
</comment>
<dbReference type="GeneID" id="76787176"/>
<gene>
    <name evidence="1" type="ORF">AWRIB429_1521</name>
</gene>
<dbReference type="SUPFAM" id="SSF55804">
    <property type="entry name" value="Phoshotransferase/anion transport protein"/>
    <property type="match status" value="1"/>
</dbReference>
<evidence type="ECO:0000313" key="1">
    <source>
        <dbReference type="EMBL" id="EFD87946.1"/>
    </source>
</evidence>
<proteinExistence type="predicted"/>
<reference evidence="1 2" key="1">
    <citation type="journal article" date="2010" name="Appl. Microbiol. Biotechnol.">
        <title>Genotypic diversity in Oenococcus oeni by high-density microarray comparative genome hybridization and whole genome sequencing.</title>
        <authorList>
            <person name="Borneman A.R."/>
            <person name="Bartowsky E.J."/>
            <person name="McCarthy J."/>
            <person name="Chambers P.J."/>
        </authorList>
    </citation>
    <scope>NUCLEOTIDE SEQUENCE [LARGE SCALE GENOMIC DNA]</scope>
    <source>
        <strain evidence="1 2">AWRIB429</strain>
    </source>
</reference>
<dbReference type="EMBL" id="ACSE01000028">
    <property type="protein sequence ID" value="EFD87946.1"/>
    <property type="molecule type" value="Genomic_DNA"/>
</dbReference>
<organism evidence="1 2">
    <name type="scientific">Oenococcus oeni AWRIB429</name>
    <dbReference type="NCBI Taxonomy" id="655225"/>
    <lineage>
        <taxon>Bacteria</taxon>
        <taxon>Bacillati</taxon>
        <taxon>Bacillota</taxon>
        <taxon>Bacilli</taxon>
        <taxon>Lactobacillales</taxon>
        <taxon>Lactobacillaceae</taxon>
        <taxon>Oenococcus</taxon>
    </lineage>
</organism>
<dbReference type="InterPro" id="IPR016152">
    <property type="entry name" value="PTrfase/Anion_transptr"/>
</dbReference>